<sequence length="433" mass="47519">MSTTSLPSYGYGPAAFTRIPSYSAEPHEYEQRLAWNRAPRRPVGDFVKQSKGGNMSLRLFSQEDNASLPVYGYGDAVEGAVDLAKTDGVTAVEVKIEGSLRLREVAEGGTTTYKLCLSKVTLWNKEADSGPCPSSLRFSLTLPTTFSDGRETYPLPPTHAVHLSGVPGFNANVDYGVSATVAKGKATTLLRLGNGTVSTPFLYYPRTRPAMPLPASMRQSLDTFRFVETPEWRSWEATMKARSSGGRDIHCQLYLPASRVFSITQSIPFHIMFSSSAFSLAAYLPYGPMATILSPSRQFTRLKVIRQSIVDVRNAMILGTKTDMWRVDTIGEAEFRHSGDGPDWLAFVGEIRIDPQVKIGGFKAGGLTVKTFEASQDFIELSMLPPDPPRAPFSEMRLVIPIKLVTDPWSMDGQGIAVSDSDFSNPPTPNRPQ</sequence>
<comment type="caution">
    <text evidence="1">The sequence shown here is derived from an EMBL/GenBank/DDBJ whole genome shotgun (WGS) entry which is preliminary data.</text>
</comment>
<dbReference type="AlphaFoldDB" id="A0AAD7TSF3"/>
<name>A0AAD7TSF3_9APHY</name>
<accession>A0AAD7TSF3</accession>
<organism evidence="1 2">
    <name type="scientific">Trametes cubensis</name>
    <dbReference type="NCBI Taxonomy" id="1111947"/>
    <lineage>
        <taxon>Eukaryota</taxon>
        <taxon>Fungi</taxon>
        <taxon>Dikarya</taxon>
        <taxon>Basidiomycota</taxon>
        <taxon>Agaricomycotina</taxon>
        <taxon>Agaricomycetes</taxon>
        <taxon>Polyporales</taxon>
        <taxon>Polyporaceae</taxon>
        <taxon>Trametes</taxon>
    </lineage>
</organism>
<keyword evidence="2" id="KW-1185">Reference proteome</keyword>
<protein>
    <submittedName>
        <fullName evidence="1">Uncharacterized protein</fullName>
    </submittedName>
</protein>
<evidence type="ECO:0000313" key="1">
    <source>
        <dbReference type="EMBL" id="KAJ8480670.1"/>
    </source>
</evidence>
<reference evidence="1" key="1">
    <citation type="submission" date="2022-11" db="EMBL/GenBank/DDBJ databases">
        <title>Genome Sequence of Cubamyces cubensis.</title>
        <authorList>
            <person name="Buettner E."/>
        </authorList>
    </citation>
    <scope>NUCLEOTIDE SEQUENCE</scope>
    <source>
        <strain evidence="1">MPL-01</strain>
    </source>
</reference>
<dbReference type="EMBL" id="JAPEVG010000157">
    <property type="protein sequence ID" value="KAJ8480670.1"/>
    <property type="molecule type" value="Genomic_DNA"/>
</dbReference>
<evidence type="ECO:0000313" key="2">
    <source>
        <dbReference type="Proteomes" id="UP001215151"/>
    </source>
</evidence>
<gene>
    <name evidence="1" type="ORF">ONZ51_g6507</name>
</gene>
<proteinExistence type="predicted"/>
<dbReference type="Proteomes" id="UP001215151">
    <property type="component" value="Unassembled WGS sequence"/>
</dbReference>